<evidence type="ECO:0000256" key="1">
    <source>
        <dbReference type="ARBA" id="ARBA00023015"/>
    </source>
</evidence>
<protein>
    <submittedName>
        <fullName evidence="5">LuxR C-terminal-related transcriptional regulator</fullName>
    </submittedName>
</protein>
<keyword evidence="2" id="KW-0238">DNA-binding</keyword>
<evidence type="ECO:0000256" key="3">
    <source>
        <dbReference type="ARBA" id="ARBA00023163"/>
    </source>
</evidence>
<dbReference type="Gene3D" id="1.10.10.10">
    <property type="entry name" value="Winged helix-like DNA-binding domain superfamily/Winged helix DNA-binding domain"/>
    <property type="match status" value="1"/>
</dbReference>
<comment type="caution">
    <text evidence="5">The sequence shown here is derived from an EMBL/GenBank/DDBJ whole genome shotgun (WGS) entry which is preliminary data.</text>
</comment>
<feature type="domain" description="HTH luxR-type" evidence="4">
    <location>
        <begin position="159"/>
        <end position="223"/>
    </location>
</feature>
<keyword evidence="3" id="KW-0804">Transcription</keyword>
<evidence type="ECO:0000256" key="2">
    <source>
        <dbReference type="ARBA" id="ARBA00023125"/>
    </source>
</evidence>
<dbReference type="InterPro" id="IPR000792">
    <property type="entry name" value="Tscrpt_reg_LuxR_C"/>
</dbReference>
<dbReference type="SUPFAM" id="SSF55785">
    <property type="entry name" value="PYP-like sensor domain (PAS domain)"/>
    <property type="match status" value="1"/>
</dbReference>
<dbReference type="InterPro" id="IPR035965">
    <property type="entry name" value="PAS-like_dom_sf"/>
</dbReference>
<dbReference type="PROSITE" id="PS50043">
    <property type="entry name" value="HTH_LUXR_2"/>
    <property type="match status" value="1"/>
</dbReference>
<dbReference type="SMART" id="SM00421">
    <property type="entry name" value="HTH_LUXR"/>
    <property type="match status" value="1"/>
</dbReference>
<dbReference type="PANTHER" id="PTHR44688:SF16">
    <property type="entry name" value="DNA-BINDING TRANSCRIPTIONAL ACTIVATOR DEVR_DOSR"/>
    <property type="match status" value="1"/>
</dbReference>
<reference evidence="6" key="1">
    <citation type="journal article" date="2019" name="Int. J. Syst. Evol. Microbiol.">
        <title>The Global Catalogue of Microorganisms (GCM) 10K type strain sequencing project: providing services to taxonomists for standard genome sequencing and annotation.</title>
        <authorList>
            <consortium name="The Broad Institute Genomics Platform"/>
            <consortium name="The Broad Institute Genome Sequencing Center for Infectious Disease"/>
            <person name="Wu L."/>
            <person name="Ma J."/>
        </authorList>
    </citation>
    <scope>NUCLEOTIDE SEQUENCE [LARGE SCALE GENOMIC DNA]</scope>
    <source>
        <strain evidence="6">CCUG 61484</strain>
    </source>
</reference>
<dbReference type="PANTHER" id="PTHR44688">
    <property type="entry name" value="DNA-BINDING TRANSCRIPTIONAL ACTIVATOR DEVR_DOSR"/>
    <property type="match status" value="1"/>
</dbReference>
<organism evidence="5 6">
    <name type="scientific">Mucilaginibacter litoreus</name>
    <dbReference type="NCBI Taxonomy" id="1048221"/>
    <lineage>
        <taxon>Bacteria</taxon>
        <taxon>Pseudomonadati</taxon>
        <taxon>Bacteroidota</taxon>
        <taxon>Sphingobacteriia</taxon>
        <taxon>Sphingobacteriales</taxon>
        <taxon>Sphingobacteriaceae</taxon>
        <taxon>Mucilaginibacter</taxon>
    </lineage>
</organism>
<keyword evidence="1" id="KW-0805">Transcription regulation</keyword>
<sequence>MLHTVKLSEELKIKIEEHEATFSLMPGAVIIHDVRDWSVVYMSEWGLKQLGITIEEVTSISSDEYHRRYFNHEDARDYAPKVFDFLQKNNDDIITYFQQVKLPGKKDWTWHLSSSRIFARDDKGKPTYTITLAVPIDAMHHMAAKATRLLAENTFLRDNYRIFSKLTKREKEVLKLIALGKSAAEIAQALFISVTTAETHRKNIKSKLNANTYELMQYARAFDLI</sequence>
<dbReference type="EMBL" id="JBHTHZ010000014">
    <property type="protein sequence ID" value="MFD0795355.1"/>
    <property type="molecule type" value="Genomic_DNA"/>
</dbReference>
<evidence type="ECO:0000313" key="5">
    <source>
        <dbReference type="EMBL" id="MFD0795355.1"/>
    </source>
</evidence>
<dbReference type="CDD" id="cd06170">
    <property type="entry name" value="LuxR_C_like"/>
    <property type="match status" value="1"/>
</dbReference>
<dbReference type="SUPFAM" id="SSF46894">
    <property type="entry name" value="C-terminal effector domain of the bipartite response regulators"/>
    <property type="match status" value="1"/>
</dbReference>
<dbReference type="InterPro" id="IPR036388">
    <property type="entry name" value="WH-like_DNA-bd_sf"/>
</dbReference>
<accession>A0ABW3AWT7</accession>
<proteinExistence type="predicted"/>
<dbReference type="RefSeq" id="WP_377117673.1">
    <property type="nucleotide sequence ID" value="NZ_JBHTHZ010000014.1"/>
</dbReference>
<dbReference type="Pfam" id="PF00196">
    <property type="entry name" value="GerE"/>
    <property type="match status" value="1"/>
</dbReference>
<evidence type="ECO:0000313" key="6">
    <source>
        <dbReference type="Proteomes" id="UP001597010"/>
    </source>
</evidence>
<keyword evidence="6" id="KW-1185">Reference proteome</keyword>
<evidence type="ECO:0000259" key="4">
    <source>
        <dbReference type="PROSITE" id="PS50043"/>
    </source>
</evidence>
<dbReference type="Proteomes" id="UP001597010">
    <property type="component" value="Unassembled WGS sequence"/>
</dbReference>
<dbReference type="PRINTS" id="PR00038">
    <property type="entry name" value="HTHLUXR"/>
</dbReference>
<gene>
    <name evidence="5" type="ORF">ACFQZX_17165</name>
</gene>
<name>A0ABW3AWT7_9SPHI</name>
<dbReference type="InterPro" id="IPR016032">
    <property type="entry name" value="Sig_transdc_resp-reg_C-effctor"/>
</dbReference>